<evidence type="ECO:0000313" key="3">
    <source>
        <dbReference type="Proteomes" id="UP000806528"/>
    </source>
</evidence>
<evidence type="ECO:0000313" key="2">
    <source>
        <dbReference type="EMBL" id="MBE3000939.1"/>
    </source>
</evidence>
<protein>
    <submittedName>
        <fullName evidence="2">Uncharacterized protein</fullName>
    </submittedName>
</protein>
<keyword evidence="3" id="KW-1185">Reference proteome</keyword>
<reference evidence="2 3" key="1">
    <citation type="submission" date="2020-09" db="EMBL/GenBank/DDBJ databases">
        <title>Diversity and distribution of actinomycetes associated with coral in the coast of Hainan.</title>
        <authorList>
            <person name="Li F."/>
        </authorList>
    </citation>
    <scope>NUCLEOTIDE SEQUENCE [LARGE SCALE GENOMIC DNA]</scope>
    <source>
        <strain evidence="2 3">HNM0947</strain>
    </source>
</reference>
<accession>A0ABR9PAS6</accession>
<evidence type="ECO:0000256" key="1">
    <source>
        <dbReference type="SAM" id="MobiDB-lite"/>
    </source>
</evidence>
<organism evidence="2 3">
    <name type="scientific">Nocardiopsis coralli</name>
    <dbReference type="NCBI Taxonomy" id="2772213"/>
    <lineage>
        <taxon>Bacteria</taxon>
        <taxon>Bacillati</taxon>
        <taxon>Actinomycetota</taxon>
        <taxon>Actinomycetes</taxon>
        <taxon>Streptosporangiales</taxon>
        <taxon>Nocardiopsidaceae</taxon>
        <taxon>Nocardiopsis</taxon>
    </lineage>
</organism>
<feature type="compositionally biased region" description="Gly residues" evidence="1">
    <location>
        <begin position="46"/>
        <end position="57"/>
    </location>
</feature>
<name>A0ABR9PAS6_9ACTN</name>
<sequence length="178" mass="18288">MMALLRSRRTMFILAAVVIVGLVVSGGIGLVQSMSTVAQTEQDPGQGQGGQGGGEGGPDPLEAPEAGVLGQAPSGLEYSSEDDDVECTPAECIRLVSVMTTDEDADVSSDEAVEAVYDGLLEQNWGQLLPEGAEEPDDVPLSETIMTDGEVMVADATEHDSEGAVAVLMVGNANPPAN</sequence>
<dbReference type="EMBL" id="JADBGI010000019">
    <property type="protein sequence ID" value="MBE3000939.1"/>
    <property type="molecule type" value="Genomic_DNA"/>
</dbReference>
<gene>
    <name evidence="2" type="ORF">IDM40_19905</name>
</gene>
<proteinExistence type="predicted"/>
<comment type="caution">
    <text evidence="2">The sequence shown here is derived from an EMBL/GenBank/DDBJ whole genome shotgun (WGS) entry which is preliminary data.</text>
</comment>
<feature type="compositionally biased region" description="Low complexity" evidence="1">
    <location>
        <begin position="58"/>
        <end position="67"/>
    </location>
</feature>
<dbReference type="Proteomes" id="UP000806528">
    <property type="component" value="Unassembled WGS sequence"/>
</dbReference>
<feature type="region of interest" description="Disordered" evidence="1">
    <location>
        <begin position="39"/>
        <end position="84"/>
    </location>
</feature>